<dbReference type="Proteomes" id="UP000199046">
    <property type="component" value="Unassembled WGS sequence"/>
</dbReference>
<sequence length="32" mass="3697">MITPPISFELPADDRRGQHGDQWLALAQEWFA</sequence>
<protein>
    <submittedName>
        <fullName evidence="1">Uncharacterized protein</fullName>
    </submittedName>
</protein>
<organism evidence="1 2">
    <name type="scientific">Kushneria avicenniae</name>
    <dbReference type="NCBI Taxonomy" id="402385"/>
    <lineage>
        <taxon>Bacteria</taxon>
        <taxon>Pseudomonadati</taxon>
        <taxon>Pseudomonadota</taxon>
        <taxon>Gammaproteobacteria</taxon>
        <taxon>Oceanospirillales</taxon>
        <taxon>Halomonadaceae</taxon>
        <taxon>Kushneria</taxon>
    </lineage>
</organism>
<evidence type="ECO:0000313" key="2">
    <source>
        <dbReference type="Proteomes" id="UP000199046"/>
    </source>
</evidence>
<dbReference type="AlphaFoldDB" id="A0A1I1KSZ0"/>
<gene>
    <name evidence="1" type="ORF">SAMN05421848_2171</name>
</gene>
<keyword evidence="2" id="KW-1185">Reference proteome</keyword>
<proteinExistence type="predicted"/>
<accession>A0A1I1KSZ0</accession>
<reference evidence="2" key="1">
    <citation type="submission" date="2016-10" db="EMBL/GenBank/DDBJ databases">
        <authorList>
            <person name="Varghese N."/>
            <person name="Submissions S."/>
        </authorList>
    </citation>
    <scope>NUCLEOTIDE SEQUENCE [LARGE SCALE GENOMIC DNA]</scope>
    <source>
        <strain evidence="2">DSM 23439</strain>
    </source>
</reference>
<evidence type="ECO:0000313" key="1">
    <source>
        <dbReference type="EMBL" id="SFC63954.1"/>
    </source>
</evidence>
<name>A0A1I1KSZ0_9GAMM</name>
<dbReference type="EMBL" id="FOLY01000004">
    <property type="protein sequence ID" value="SFC63954.1"/>
    <property type="molecule type" value="Genomic_DNA"/>
</dbReference>